<gene>
    <name evidence="1" type="ORF">RCOM_1424630</name>
</gene>
<accession>B9RRP0</accession>
<proteinExistence type="predicted"/>
<dbReference type="Proteomes" id="UP000008311">
    <property type="component" value="Unassembled WGS sequence"/>
</dbReference>
<protein>
    <submittedName>
        <fullName evidence="1">Uncharacterized protein</fullName>
    </submittedName>
</protein>
<dbReference type="InParanoid" id="B9RRP0"/>
<evidence type="ECO:0000313" key="1">
    <source>
        <dbReference type="EMBL" id="EEF45964.1"/>
    </source>
</evidence>
<organism evidence="1 2">
    <name type="scientific">Ricinus communis</name>
    <name type="common">Castor bean</name>
    <dbReference type="NCBI Taxonomy" id="3988"/>
    <lineage>
        <taxon>Eukaryota</taxon>
        <taxon>Viridiplantae</taxon>
        <taxon>Streptophyta</taxon>
        <taxon>Embryophyta</taxon>
        <taxon>Tracheophyta</taxon>
        <taxon>Spermatophyta</taxon>
        <taxon>Magnoliopsida</taxon>
        <taxon>eudicotyledons</taxon>
        <taxon>Gunneridae</taxon>
        <taxon>Pentapetalae</taxon>
        <taxon>rosids</taxon>
        <taxon>fabids</taxon>
        <taxon>Malpighiales</taxon>
        <taxon>Euphorbiaceae</taxon>
        <taxon>Acalyphoideae</taxon>
        <taxon>Acalypheae</taxon>
        <taxon>Ricinus</taxon>
    </lineage>
</organism>
<dbReference type="EMBL" id="EQ973806">
    <property type="protein sequence ID" value="EEF45964.1"/>
    <property type="molecule type" value="Genomic_DNA"/>
</dbReference>
<keyword evidence="2" id="KW-1185">Reference proteome</keyword>
<evidence type="ECO:0000313" key="2">
    <source>
        <dbReference type="Proteomes" id="UP000008311"/>
    </source>
</evidence>
<sequence>MEIKVAENGKEKLPLLGDFPIPKTEEKNLIQKAISQTFKSHRKKVYCLLTGYPQWPTHLSYYSIPGQTTTKYIANNQTQMS</sequence>
<name>B9RRP0_RICCO</name>
<reference evidence="2" key="1">
    <citation type="journal article" date="2010" name="Nat. Biotechnol.">
        <title>Draft genome sequence of the oilseed species Ricinus communis.</title>
        <authorList>
            <person name="Chan A.P."/>
            <person name="Crabtree J."/>
            <person name="Zhao Q."/>
            <person name="Lorenzi H."/>
            <person name="Orvis J."/>
            <person name="Puiu D."/>
            <person name="Melake-Berhan A."/>
            <person name="Jones K.M."/>
            <person name="Redman J."/>
            <person name="Chen G."/>
            <person name="Cahoon E.B."/>
            <person name="Gedil M."/>
            <person name="Stanke M."/>
            <person name="Haas B.J."/>
            <person name="Wortman J.R."/>
            <person name="Fraser-Liggett C.M."/>
            <person name="Ravel J."/>
            <person name="Rabinowicz P.D."/>
        </authorList>
    </citation>
    <scope>NUCLEOTIDE SEQUENCE [LARGE SCALE GENOMIC DNA]</scope>
    <source>
        <strain evidence="2">cv. Hale</strain>
    </source>
</reference>
<dbReference type="AlphaFoldDB" id="B9RRP0"/>